<evidence type="ECO:0000313" key="2">
    <source>
        <dbReference type="EMBL" id="RPJ68582.1"/>
    </source>
</evidence>
<evidence type="ECO:0000313" key="3">
    <source>
        <dbReference type="Proteomes" id="UP000275281"/>
    </source>
</evidence>
<keyword evidence="2" id="KW-0808">Transferase</keyword>
<comment type="caution">
    <text evidence="2">The sequence shown here is derived from an EMBL/GenBank/DDBJ whole genome shotgun (WGS) entry which is preliminary data.</text>
</comment>
<gene>
    <name evidence="2" type="ORF">DRW07_04045</name>
</gene>
<dbReference type="CDD" id="cd00761">
    <property type="entry name" value="Glyco_tranf_GTA_type"/>
    <property type="match status" value="1"/>
</dbReference>
<evidence type="ECO:0000259" key="1">
    <source>
        <dbReference type="Pfam" id="PF00535"/>
    </source>
</evidence>
<protein>
    <submittedName>
        <fullName evidence="2">Glycosyltransferase family 2 protein</fullName>
    </submittedName>
</protein>
<organism evidence="2 3">
    <name type="scientific">Alteromonas sediminis</name>
    <dbReference type="NCBI Taxonomy" id="2259342"/>
    <lineage>
        <taxon>Bacteria</taxon>
        <taxon>Pseudomonadati</taxon>
        <taxon>Pseudomonadota</taxon>
        <taxon>Gammaproteobacteria</taxon>
        <taxon>Alteromonadales</taxon>
        <taxon>Alteromonadaceae</taxon>
        <taxon>Alteromonas/Salinimonas group</taxon>
        <taxon>Alteromonas</taxon>
    </lineage>
</organism>
<dbReference type="SUPFAM" id="SSF53448">
    <property type="entry name" value="Nucleotide-diphospho-sugar transferases"/>
    <property type="match status" value="1"/>
</dbReference>
<dbReference type="Pfam" id="PF00535">
    <property type="entry name" value="Glycos_transf_2"/>
    <property type="match status" value="1"/>
</dbReference>
<name>A0A3N5Y3P6_9ALTE</name>
<accession>A0A3N5Y3P6</accession>
<dbReference type="Proteomes" id="UP000275281">
    <property type="component" value="Unassembled WGS sequence"/>
</dbReference>
<dbReference type="EMBL" id="RPOK01000001">
    <property type="protein sequence ID" value="RPJ68582.1"/>
    <property type="molecule type" value="Genomic_DNA"/>
</dbReference>
<reference evidence="2 3" key="1">
    <citation type="submission" date="2018-11" db="EMBL/GenBank/DDBJ databases">
        <authorList>
            <person name="Ye M.-Q."/>
            <person name="Du Z.-J."/>
        </authorList>
    </citation>
    <scope>NUCLEOTIDE SEQUENCE [LARGE SCALE GENOMIC DNA]</scope>
    <source>
        <strain evidence="2 3">U0105</strain>
    </source>
</reference>
<dbReference type="OrthoDB" id="9802649at2"/>
<dbReference type="GO" id="GO:0016758">
    <property type="term" value="F:hexosyltransferase activity"/>
    <property type="evidence" value="ECO:0007669"/>
    <property type="project" value="UniProtKB-ARBA"/>
</dbReference>
<dbReference type="PANTHER" id="PTHR22916">
    <property type="entry name" value="GLYCOSYLTRANSFERASE"/>
    <property type="match status" value="1"/>
</dbReference>
<dbReference type="RefSeq" id="WP_124026583.1">
    <property type="nucleotide sequence ID" value="NZ_JBHRSN010000005.1"/>
</dbReference>
<dbReference type="InterPro" id="IPR029044">
    <property type="entry name" value="Nucleotide-diphossugar_trans"/>
</dbReference>
<dbReference type="InterPro" id="IPR001173">
    <property type="entry name" value="Glyco_trans_2-like"/>
</dbReference>
<dbReference type="PANTHER" id="PTHR22916:SF3">
    <property type="entry name" value="UDP-GLCNAC:BETAGAL BETA-1,3-N-ACETYLGLUCOSAMINYLTRANSFERASE-LIKE PROTEIN 1"/>
    <property type="match status" value="1"/>
</dbReference>
<dbReference type="AlphaFoldDB" id="A0A3N5Y3P6"/>
<sequence length="313" mass="34885">MSICMASEPLVTVIVPNFNCMPYLPAALESVWAQTFTDLEVIVVDDGSTDGSREWLTGQACLLKDLVLLKSHRTGPAAARNLAIAHARGRYIAFLDADDTWLPNKLNAQVTFHQANPAVSMSFTNYEQVNALGKPLGDGFSCWQYFLKHNAIGDSFSLLNDAFVALFRDNPVGTSTVMATKESLRKAEGFDTALPSAEDIDLWLKLALQGEVAVSSNINTHYLVRPGSESARFDDRMLALNMINTRYLSHVKQTDPRAINHFNARLASAVAQWHRSQRQFFSAFLRHCMAFFHMPSKQHLKALLVDLSNLIPR</sequence>
<feature type="domain" description="Glycosyltransferase 2-like" evidence="1">
    <location>
        <begin position="12"/>
        <end position="135"/>
    </location>
</feature>
<proteinExistence type="predicted"/>
<dbReference type="Gene3D" id="3.90.550.10">
    <property type="entry name" value="Spore Coat Polysaccharide Biosynthesis Protein SpsA, Chain A"/>
    <property type="match status" value="1"/>
</dbReference>
<keyword evidence="3" id="KW-1185">Reference proteome</keyword>